<feature type="repeat" description="ANK" evidence="3">
    <location>
        <begin position="327"/>
        <end position="359"/>
    </location>
</feature>
<evidence type="ECO:0000259" key="5">
    <source>
        <dbReference type="PROSITE" id="PS50234"/>
    </source>
</evidence>
<dbReference type="SMART" id="SM00248">
    <property type="entry name" value="ANK"/>
    <property type="match status" value="6"/>
</dbReference>
<dbReference type="Pfam" id="PF12796">
    <property type="entry name" value="Ank_2"/>
    <property type="match status" value="2"/>
</dbReference>
<reference evidence="6" key="1">
    <citation type="submission" date="2022-11" db="EMBL/GenBank/DDBJ databases">
        <title>Minimal conservation of predation-associated metabolite biosynthetic gene clusters underscores biosynthetic potential of Myxococcota including descriptions for ten novel species: Archangium lansinium sp. nov., Myxococcus landrumus sp. nov., Nannocystis bai.</title>
        <authorList>
            <person name="Ahearne A."/>
            <person name="Stevens C."/>
            <person name="Phillips K."/>
        </authorList>
    </citation>
    <scope>NUCLEOTIDE SEQUENCE</scope>
    <source>
        <strain evidence="6">Na p29</strain>
    </source>
</reference>
<dbReference type="InterPro" id="IPR002035">
    <property type="entry name" value="VWF_A"/>
</dbReference>
<feature type="compositionally biased region" description="Gly residues" evidence="4">
    <location>
        <begin position="550"/>
        <end position="560"/>
    </location>
</feature>
<feature type="repeat" description="ANK" evidence="3">
    <location>
        <begin position="360"/>
        <end position="392"/>
    </location>
</feature>
<dbReference type="PANTHER" id="PTHR24173:SF74">
    <property type="entry name" value="ANKYRIN REPEAT DOMAIN-CONTAINING PROTEIN 16"/>
    <property type="match status" value="1"/>
</dbReference>
<dbReference type="PROSITE" id="PS50234">
    <property type="entry name" value="VWFA"/>
    <property type="match status" value="1"/>
</dbReference>
<dbReference type="PROSITE" id="PS50297">
    <property type="entry name" value="ANK_REP_REGION"/>
    <property type="match status" value="5"/>
</dbReference>
<feature type="compositionally biased region" description="Gly residues" evidence="4">
    <location>
        <begin position="500"/>
        <end position="516"/>
    </location>
</feature>
<feature type="repeat" description="ANK" evidence="3">
    <location>
        <begin position="231"/>
        <end position="260"/>
    </location>
</feature>
<gene>
    <name evidence="6" type="ORF">OV079_04415</name>
</gene>
<dbReference type="InterPro" id="IPR036770">
    <property type="entry name" value="Ankyrin_rpt-contain_sf"/>
</dbReference>
<sequence>MTAVDFPTRMFALATTLERSPADAVPLAQALERDLLAAETTDPIEFGWARDYHIRALYRLGRDAEGVAMLMTPPPRVMSISTKNAAWLHSAGAEMALRAGAKAQVRALIGRALALRRAGDDAEGCGMAVGTGFALLARVGDPAEIEAWLEHVEAQIEAAGTDEPARAMAEALAEVTRAPEFLESLPGADGRRGEWALHRAALEGQLAEVRRLLDADVRVDARHPAWPGLPTALLAASFRGHTAVVEELLTRGADVHATNVQGRTALHLAVDQEHALVAAMLCYAGAPVDAVDFHRHSPLHVAAWQDHRESVRVLLAADAATELRDVNGDTPLALAATEPVPEVVRALCLAGADVEAVNACGQTPLMRAAMSGQEGTAAVLLEVGADPAIRDHAGRTALDWARVEEHRGAANCCAGIFGWSGADAPGANATRLSGRSAQRWGEVVEIAGCPVLAIRGGRGPMPTPNFTQPTRPRTLGALTLPLLAALAGACSSAAVQDGSGASGGLTGPGSDSGPGSGSANPGETDGGGTDGWDSGDGASTSGWAPTTSGASGGDPGGSTGTGEEPQPPPDDGDSTSDASTTGDDSTSTGEPACDDQTPVVLYLSPDDSNSTSSPVQVREAVLSEWGSLSYVPIRTWEFLNYYSFGYAAAEKGMVTVLPEIARFAEDPDDQYVVQIGVASETVSNADRPLMNVTLVLDESGSMSGAPMELQQEVCRTIAGSLRAGDIVSAVGWDTVNAVKMTKYKVTKAGDPELVALCDALEAGGGTDLNGGLTAGYELAHAQFDAARINRVVLISDGGANAGVTDIDIISEGAGSQDKDGIYLVGVGVGTPDTYNDELMDTVTDVGRGASLFIPSVDEAHKMFGERFVQTMAVAVRDVRVRLDMPPGFSIVKFSGEEYSADPAEIEPQHLAPNDAMVFHQTVATCAPALVDEAAEFKVAVRWKDPITFEERETEVVKKIQESVAAESPLLKKGAAVFAYAEGLKAYREAPEAATLAPALAVLAVAEAALPADPDLAEIRTVLETLAGG</sequence>
<keyword evidence="1" id="KW-0677">Repeat</keyword>
<dbReference type="SUPFAM" id="SSF53300">
    <property type="entry name" value="vWA-like"/>
    <property type="match status" value="1"/>
</dbReference>
<organism evidence="6 7">
    <name type="scientific">Nannocystis pusilla</name>
    <dbReference type="NCBI Taxonomy" id="889268"/>
    <lineage>
        <taxon>Bacteria</taxon>
        <taxon>Pseudomonadati</taxon>
        <taxon>Myxococcota</taxon>
        <taxon>Polyangia</taxon>
        <taxon>Nannocystales</taxon>
        <taxon>Nannocystaceae</taxon>
        <taxon>Nannocystis</taxon>
    </lineage>
</organism>
<evidence type="ECO:0000256" key="1">
    <source>
        <dbReference type="ARBA" id="ARBA00022737"/>
    </source>
</evidence>
<dbReference type="SMART" id="SM00327">
    <property type="entry name" value="VWA"/>
    <property type="match status" value="1"/>
</dbReference>
<evidence type="ECO:0000313" key="7">
    <source>
        <dbReference type="Proteomes" id="UP001150924"/>
    </source>
</evidence>
<accession>A0A9X3IWI6</accession>
<dbReference type="PANTHER" id="PTHR24173">
    <property type="entry name" value="ANKYRIN REPEAT CONTAINING"/>
    <property type="match status" value="1"/>
</dbReference>
<feature type="region of interest" description="Disordered" evidence="4">
    <location>
        <begin position="494"/>
        <end position="613"/>
    </location>
</feature>
<feature type="repeat" description="ANK" evidence="3">
    <location>
        <begin position="192"/>
        <end position="224"/>
    </location>
</feature>
<feature type="compositionally biased region" description="Low complexity" evidence="4">
    <location>
        <begin position="575"/>
        <end position="589"/>
    </location>
</feature>
<dbReference type="Gene3D" id="1.25.40.20">
    <property type="entry name" value="Ankyrin repeat-containing domain"/>
    <property type="match status" value="2"/>
</dbReference>
<feature type="compositionally biased region" description="Low complexity" evidence="4">
    <location>
        <begin position="531"/>
        <end position="549"/>
    </location>
</feature>
<dbReference type="PROSITE" id="PS50088">
    <property type="entry name" value="ANK_REPEAT"/>
    <property type="match status" value="6"/>
</dbReference>
<evidence type="ECO:0000313" key="6">
    <source>
        <dbReference type="EMBL" id="MCY1004828.1"/>
    </source>
</evidence>
<dbReference type="InterPro" id="IPR036465">
    <property type="entry name" value="vWFA_dom_sf"/>
</dbReference>
<proteinExistence type="predicted"/>
<evidence type="ECO:0000256" key="2">
    <source>
        <dbReference type="ARBA" id="ARBA00023043"/>
    </source>
</evidence>
<dbReference type="Gene3D" id="3.40.50.410">
    <property type="entry name" value="von Willebrand factor, type A domain"/>
    <property type="match status" value="1"/>
</dbReference>
<keyword evidence="2 3" id="KW-0040">ANK repeat</keyword>
<name>A0A9X3IWI6_9BACT</name>
<dbReference type="AlphaFoldDB" id="A0A9X3IWI6"/>
<comment type="caution">
    <text evidence="6">The sequence shown here is derived from an EMBL/GenBank/DDBJ whole genome shotgun (WGS) entry which is preliminary data.</text>
</comment>
<dbReference type="Proteomes" id="UP001150924">
    <property type="component" value="Unassembled WGS sequence"/>
</dbReference>
<dbReference type="EMBL" id="JAPNKE010000002">
    <property type="protein sequence ID" value="MCY1004828.1"/>
    <property type="molecule type" value="Genomic_DNA"/>
</dbReference>
<feature type="repeat" description="ANK" evidence="3">
    <location>
        <begin position="261"/>
        <end position="293"/>
    </location>
</feature>
<dbReference type="Pfam" id="PF00092">
    <property type="entry name" value="VWA"/>
    <property type="match status" value="1"/>
</dbReference>
<evidence type="ECO:0000256" key="3">
    <source>
        <dbReference type="PROSITE-ProRule" id="PRU00023"/>
    </source>
</evidence>
<dbReference type="InterPro" id="IPR002110">
    <property type="entry name" value="Ankyrin_rpt"/>
</dbReference>
<evidence type="ECO:0000256" key="4">
    <source>
        <dbReference type="SAM" id="MobiDB-lite"/>
    </source>
</evidence>
<dbReference type="SUPFAM" id="SSF48403">
    <property type="entry name" value="Ankyrin repeat"/>
    <property type="match status" value="1"/>
</dbReference>
<feature type="domain" description="VWFA" evidence="5">
    <location>
        <begin position="691"/>
        <end position="871"/>
    </location>
</feature>
<dbReference type="RefSeq" id="WP_267766428.1">
    <property type="nucleotide sequence ID" value="NZ_JAPNKE010000002.1"/>
</dbReference>
<feature type="repeat" description="ANK" evidence="3">
    <location>
        <begin position="294"/>
        <end position="326"/>
    </location>
</feature>
<protein>
    <submittedName>
        <fullName evidence="6">Ankyrin repeat domain-containing protein</fullName>
    </submittedName>
</protein>
<keyword evidence="7" id="KW-1185">Reference proteome</keyword>